<evidence type="ECO:0000313" key="17">
    <source>
        <dbReference type="EMBL" id="TYP90047.1"/>
    </source>
</evidence>
<dbReference type="InterPro" id="IPR012910">
    <property type="entry name" value="Plug_dom"/>
</dbReference>
<dbReference type="SUPFAM" id="SSF49464">
    <property type="entry name" value="Carboxypeptidase regulatory domain-like"/>
    <property type="match status" value="1"/>
</dbReference>
<evidence type="ECO:0000313" key="18">
    <source>
        <dbReference type="Proteomes" id="UP000325105"/>
    </source>
</evidence>
<feature type="domain" description="TonB-dependent receptor plug" evidence="16">
    <location>
        <begin position="115"/>
        <end position="221"/>
    </location>
</feature>
<dbReference type="RefSeq" id="WP_148909986.1">
    <property type="nucleotide sequence ID" value="NZ_VNHX01000026.1"/>
</dbReference>
<comment type="similarity">
    <text evidence="12 13">Belongs to the TonB-dependent receptor family.</text>
</comment>
<evidence type="ECO:0000256" key="5">
    <source>
        <dbReference type="ARBA" id="ARBA00022692"/>
    </source>
</evidence>
<dbReference type="InterPro" id="IPR037066">
    <property type="entry name" value="Plug_dom_sf"/>
</dbReference>
<name>A0A5S5D202_9SPHI</name>
<keyword evidence="6 14" id="KW-0732">Signal</keyword>
<evidence type="ECO:0000256" key="13">
    <source>
        <dbReference type="RuleBase" id="RU003357"/>
    </source>
</evidence>
<keyword evidence="9 13" id="KW-0798">TonB box</keyword>
<keyword evidence="2 12" id="KW-0813">Transport</keyword>
<dbReference type="PANTHER" id="PTHR32552:SF68">
    <property type="entry name" value="FERRICHROME OUTER MEMBRANE TRANSPORTER_PHAGE RECEPTOR"/>
    <property type="match status" value="1"/>
</dbReference>
<evidence type="ECO:0000256" key="4">
    <source>
        <dbReference type="ARBA" id="ARBA00022496"/>
    </source>
</evidence>
<evidence type="ECO:0000256" key="6">
    <source>
        <dbReference type="ARBA" id="ARBA00022729"/>
    </source>
</evidence>
<keyword evidence="17" id="KW-0675">Receptor</keyword>
<evidence type="ECO:0000256" key="9">
    <source>
        <dbReference type="ARBA" id="ARBA00023077"/>
    </source>
</evidence>
<dbReference type="SUPFAM" id="SSF56935">
    <property type="entry name" value="Porins"/>
    <property type="match status" value="1"/>
</dbReference>
<evidence type="ECO:0000259" key="16">
    <source>
        <dbReference type="Pfam" id="PF07715"/>
    </source>
</evidence>
<evidence type="ECO:0000256" key="14">
    <source>
        <dbReference type="SAM" id="SignalP"/>
    </source>
</evidence>
<reference evidence="17 18" key="1">
    <citation type="submission" date="2019-07" db="EMBL/GenBank/DDBJ databases">
        <title>Genomic Encyclopedia of Archaeal and Bacterial Type Strains, Phase II (KMG-II): from individual species to whole genera.</title>
        <authorList>
            <person name="Goeker M."/>
        </authorList>
    </citation>
    <scope>NUCLEOTIDE SEQUENCE [LARGE SCALE GENOMIC DNA]</scope>
    <source>
        <strain evidence="17 18">DSM 18850</strain>
    </source>
</reference>
<organism evidence="17 18">
    <name type="scientific">Sphingobacterium allocomposti</name>
    <dbReference type="NCBI Taxonomy" id="415956"/>
    <lineage>
        <taxon>Bacteria</taxon>
        <taxon>Pseudomonadati</taxon>
        <taxon>Bacteroidota</taxon>
        <taxon>Sphingobacteriia</taxon>
        <taxon>Sphingobacteriales</taxon>
        <taxon>Sphingobacteriaceae</taxon>
        <taxon>Sphingobacterium</taxon>
    </lineage>
</organism>
<protein>
    <submittedName>
        <fullName evidence="17">Iron complex outermembrane receptor protein</fullName>
    </submittedName>
</protein>
<dbReference type="GO" id="GO:0009279">
    <property type="term" value="C:cell outer membrane"/>
    <property type="evidence" value="ECO:0007669"/>
    <property type="project" value="UniProtKB-SubCell"/>
</dbReference>
<evidence type="ECO:0000256" key="1">
    <source>
        <dbReference type="ARBA" id="ARBA00004571"/>
    </source>
</evidence>
<keyword evidence="3 12" id="KW-1134">Transmembrane beta strand</keyword>
<dbReference type="AlphaFoldDB" id="A0A5S5D202"/>
<comment type="subcellular location">
    <subcellularLocation>
        <location evidence="1 12">Cell outer membrane</location>
        <topology evidence="1 12">Multi-pass membrane protein</topology>
    </subcellularLocation>
</comment>
<keyword evidence="10 12" id="KW-0472">Membrane</keyword>
<keyword evidence="18" id="KW-1185">Reference proteome</keyword>
<dbReference type="Gene3D" id="2.40.170.20">
    <property type="entry name" value="TonB-dependent receptor, beta-barrel domain"/>
    <property type="match status" value="1"/>
</dbReference>
<dbReference type="Gene3D" id="2.170.130.10">
    <property type="entry name" value="TonB-dependent receptor, plug domain"/>
    <property type="match status" value="1"/>
</dbReference>
<dbReference type="OrthoDB" id="9761152at2"/>
<comment type="caution">
    <text evidence="17">The sequence shown here is derived from an EMBL/GenBank/DDBJ whole genome shotgun (WGS) entry which is preliminary data.</text>
</comment>
<feature type="chain" id="PRO_5024361898" evidence="14">
    <location>
        <begin position="21"/>
        <end position="793"/>
    </location>
</feature>
<keyword evidence="5 12" id="KW-0812">Transmembrane</keyword>
<dbReference type="InterPro" id="IPR036942">
    <property type="entry name" value="Beta-barrel_TonB_sf"/>
</dbReference>
<keyword evidence="8" id="KW-0406">Ion transport</keyword>
<accession>A0A5S5D202</accession>
<evidence type="ECO:0000256" key="8">
    <source>
        <dbReference type="ARBA" id="ARBA00023065"/>
    </source>
</evidence>
<dbReference type="PANTHER" id="PTHR32552">
    <property type="entry name" value="FERRICHROME IRON RECEPTOR-RELATED"/>
    <property type="match status" value="1"/>
</dbReference>
<dbReference type="InterPro" id="IPR039426">
    <property type="entry name" value="TonB-dep_rcpt-like"/>
</dbReference>
<keyword evidence="4" id="KW-0410">Iron transport</keyword>
<dbReference type="GO" id="GO:0015344">
    <property type="term" value="F:siderophore uptake transmembrane transporter activity"/>
    <property type="evidence" value="ECO:0007669"/>
    <property type="project" value="TreeGrafter"/>
</dbReference>
<proteinExistence type="inferred from homology"/>
<evidence type="ECO:0000256" key="7">
    <source>
        <dbReference type="ARBA" id="ARBA00023004"/>
    </source>
</evidence>
<feature type="signal peptide" evidence="14">
    <location>
        <begin position="1"/>
        <end position="20"/>
    </location>
</feature>
<evidence type="ECO:0000256" key="12">
    <source>
        <dbReference type="PROSITE-ProRule" id="PRU01360"/>
    </source>
</evidence>
<evidence type="ECO:0000256" key="3">
    <source>
        <dbReference type="ARBA" id="ARBA00022452"/>
    </source>
</evidence>
<keyword evidence="7" id="KW-0408">Iron</keyword>
<gene>
    <name evidence="17" type="ORF">BC792_12642</name>
</gene>
<dbReference type="EMBL" id="VNHX01000026">
    <property type="protein sequence ID" value="TYP90047.1"/>
    <property type="molecule type" value="Genomic_DNA"/>
</dbReference>
<evidence type="ECO:0000256" key="10">
    <source>
        <dbReference type="ARBA" id="ARBA00023136"/>
    </source>
</evidence>
<dbReference type="Pfam" id="PF07715">
    <property type="entry name" value="Plug"/>
    <property type="match status" value="1"/>
</dbReference>
<feature type="domain" description="TonB-dependent receptor-like beta-barrel" evidence="15">
    <location>
        <begin position="326"/>
        <end position="750"/>
    </location>
</feature>
<evidence type="ECO:0000256" key="11">
    <source>
        <dbReference type="ARBA" id="ARBA00023237"/>
    </source>
</evidence>
<keyword evidence="11 12" id="KW-0998">Cell outer membrane</keyword>
<dbReference type="Proteomes" id="UP000325105">
    <property type="component" value="Unassembled WGS sequence"/>
</dbReference>
<dbReference type="PROSITE" id="PS52016">
    <property type="entry name" value="TONB_DEPENDENT_REC_3"/>
    <property type="match status" value="1"/>
</dbReference>
<evidence type="ECO:0000259" key="15">
    <source>
        <dbReference type="Pfam" id="PF00593"/>
    </source>
</evidence>
<dbReference type="InterPro" id="IPR008969">
    <property type="entry name" value="CarboxyPept-like_regulatory"/>
</dbReference>
<dbReference type="InterPro" id="IPR000531">
    <property type="entry name" value="Beta-barrel_TonB"/>
</dbReference>
<evidence type="ECO:0000256" key="2">
    <source>
        <dbReference type="ARBA" id="ARBA00022448"/>
    </source>
</evidence>
<dbReference type="Pfam" id="PF00593">
    <property type="entry name" value="TonB_dep_Rec_b-barrel"/>
    <property type="match status" value="1"/>
</dbReference>
<sequence length="793" mass="89581">MLKQALITATIWLSSLIAFAQKDVTVYVLDHRSKPLQGATVQLQGTTKSTDEHGTAIFSGQQAKTAELTVRYLGFAPYVAQVDLQQRSDITATLQPDNRMTGEVMVMATRAAENSATTFKNLSKEDLSRLNLGQDIPFLLDQTPSVVVGSDAGAGIGYTNMTIRGSNNQRINVTLNGIPLNDAESMGSFFVNLPDFASSVQSIQIQRGIGTSTNGAGAFGASLNIQTDALETTPYAELNNTFGSYNTWKNTVKVGSGLLKDKYAFNARLSRISSDGYIERASSDLKSFYFDGGYYGEKHQLKATIFSGKEKTYQAWDGVPEEMLGTNRRYNRFTYENQTDNYVQTHHHLHYNYFASERTTWNLALHYTRGKGYYEEYRSDDPFSTYNFEPIQIGETVINSTDLVRRRWLDNHFYGTVFSFNHKFSASQNLTIGGAANQYRGDHYGEVIWAQYASTSRLGDKYYFNDAEKNDANIYGKWDGRFGSTHFYADLQYRFVDYTFEGYDHNQQLADVNIKHHFFNPKIGTTYTLSPTANVYASYAFAHKEPVRDDYVSSLADARPKPEKMHNMEIGYRLRGRNLNVGANAYGMFYKDQLVLTGEINDVGANIRENVPNSYRIGLELDAGWQVMKQLQWKATAGLSENRIRNYTEYLSVLDDNWGDTGAPQVERTYKSTTISFSPSVILSNEFSYAPISPLEISLASKYVSRQYLDNTQAKERSIDPFFVNNLRIRYNFAAWGLEHIDANLAINNIFNEKYEANGYTYGGLSTDGTRLYGNAYYPQAETNFLLGLNIRF</sequence>